<dbReference type="EnsemblMetazoa" id="PPAI010507-RA">
    <property type="protein sequence ID" value="PPAI010507-PA"/>
    <property type="gene ID" value="PPAI010507"/>
</dbReference>
<accession>A0A1B0DPS0</accession>
<dbReference type="PANTHER" id="PTHR11783">
    <property type="entry name" value="SULFOTRANSFERASE SULT"/>
    <property type="match status" value="1"/>
</dbReference>
<sequence length="329" mass="39138">MPVTYDDIPGNSITRKFTVSRPLQLTKINDTDIPEDIPLAKKWLMKPFVLGPQFATLYPEIKSFECRSSDIWVVSFPKCGTTWTQEMVWLLDNNLDFETARNTDLFERFPYFEVMYLPNGERGESIRKFNNMTSKRYIKSHLPAHILPRSLWRAKSKVIYVARNPKDAAVSFFHHWRNMGRYTGSLDDFLDLFINDYAMYCPFHSHVLDFWNTKDEDNILFITFEEMKRDLDAVIRKTCTFLGKEYPTEKIDELKDHLSFKSMRENDKIKIEHFTGVYQDWQDHTYRFVRKGEVGGYKSEMSAEWIEKFNKWSMNELSGSDFKFEDTRQ</sequence>
<dbReference type="VEuPathDB" id="VectorBase:PPAPM1_007105"/>
<keyword evidence="2" id="KW-0808">Transferase</keyword>
<keyword evidence="5" id="KW-1185">Reference proteome</keyword>
<dbReference type="Gene3D" id="3.40.50.300">
    <property type="entry name" value="P-loop containing nucleotide triphosphate hydrolases"/>
    <property type="match status" value="1"/>
</dbReference>
<evidence type="ECO:0000313" key="4">
    <source>
        <dbReference type="EnsemblMetazoa" id="PPAI010507-PA"/>
    </source>
</evidence>
<dbReference type="Pfam" id="PF00685">
    <property type="entry name" value="Sulfotransfer_1"/>
    <property type="match status" value="1"/>
</dbReference>
<evidence type="ECO:0000259" key="3">
    <source>
        <dbReference type="Pfam" id="PF00685"/>
    </source>
</evidence>
<dbReference type="InterPro" id="IPR000863">
    <property type="entry name" value="Sulfotransferase_dom"/>
</dbReference>
<name>A0A1B0DPS0_PHLPP</name>
<dbReference type="EMBL" id="AJVK01001668">
    <property type="status" value="NOT_ANNOTATED_CDS"/>
    <property type="molecule type" value="Genomic_DNA"/>
</dbReference>
<feature type="domain" description="Sulfotransferase" evidence="3">
    <location>
        <begin position="69"/>
        <end position="319"/>
    </location>
</feature>
<comment type="similarity">
    <text evidence="1">Belongs to the sulfotransferase 1 family.</text>
</comment>
<evidence type="ECO:0000256" key="1">
    <source>
        <dbReference type="ARBA" id="ARBA00005771"/>
    </source>
</evidence>
<dbReference type="Proteomes" id="UP000092462">
    <property type="component" value="Unassembled WGS sequence"/>
</dbReference>
<evidence type="ECO:0000256" key="2">
    <source>
        <dbReference type="ARBA" id="ARBA00022679"/>
    </source>
</evidence>
<dbReference type="GO" id="GO:0008146">
    <property type="term" value="F:sulfotransferase activity"/>
    <property type="evidence" value="ECO:0007669"/>
    <property type="project" value="InterPro"/>
</dbReference>
<dbReference type="AlphaFoldDB" id="A0A1B0DPS0"/>
<organism evidence="4 5">
    <name type="scientific">Phlebotomus papatasi</name>
    <name type="common">Sandfly</name>
    <dbReference type="NCBI Taxonomy" id="29031"/>
    <lineage>
        <taxon>Eukaryota</taxon>
        <taxon>Metazoa</taxon>
        <taxon>Ecdysozoa</taxon>
        <taxon>Arthropoda</taxon>
        <taxon>Hexapoda</taxon>
        <taxon>Insecta</taxon>
        <taxon>Pterygota</taxon>
        <taxon>Neoptera</taxon>
        <taxon>Endopterygota</taxon>
        <taxon>Diptera</taxon>
        <taxon>Nematocera</taxon>
        <taxon>Psychodoidea</taxon>
        <taxon>Psychodidae</taxon>
        <taxon>Phlebotomus</taxon>
        <taxon>Phlebotomus</taxon>
    </lineage>
</organism>
<evidence type="ECO:0000313" key="5">
    <source>
        <dbReference type="Proteomes" id="UP000092462"/>
    </source>
</evidence>
<reference evidence="4" key="1">
    <citation type="submission" date="2022-08" db="UniProtKB">
        <authorList>
            <consortium name="EnsemblMetazoa"/>
        </authorList>
    </citation>
    <scope>IDENTIFICATION</scope>
    <source>
        <strain evidence="4">Israel</strain>
    </source>
</reference>
<dbReference type="SUPFAM" id="SSF52540">
    <property type="entry name" value="P-loop containing nucleoside triphosphate hydrolases"/>
    <property type="match status" value="1"/>
</dbReference>
<dbReference type="InterPro" id="IPR027417">
    <property type="entry name" value="P-loop_NTPase"/>
</dbReference>
<protein>
    <recommendedName>
        <fullName evidence="3">Sulfotransferase domain-containing protein</fullName>
    </recommendedName>
</protein>
<proteinExistence type="inferred from homology"/>
<dbReference type="VEuPathDB" id="VectorBase:PPAI010507"/>